<evidence type="ECO:0000256" key="2">
    <source>
        <dbReference type="ARBA" id="ARBA00022475"/>
    </source>
</evidence>
<dbReference type="Proteomes" id="UP001183619">
    <property type="component" value="Unassembled WGS sequence"/>
</dbReference>
<evidence type="ECO:0000256" key="5">
    <source>
        <dbReference type="ARBA" id="ARBA00023136"/>
    </source>
</evidence>
<comment type="caution">
    <text evidence="8">The sequence shown here is derived from an EMBL/GenBank/DDBJ whole genome shotgun (WGS) entry which is preliminary data.</text>
</comment>
<evidence type="ECO:0000313" key="8">
    <source>
        <dbReference type="EMBL" id="MDR7355304.1"/>
    </source>
</evidence>
<keyword evidence="4 6" id="KW-1133">Transmembrane helix</keyword>
<gene>
    <name evidence="8" type="ORF">J2S37_001842</name>
</gene>
<comment type="subcellular location">
    <subcellularLocation>
        <location evidence="1">Cell membrane</location>
        <topology evidence="1">Single-pass membrane protein</topology>
    </subcellularLocation>
</comment>
<dbReference type="InterPro" id="IPR052027">
    <property type="entry name" value="PspC"/>
</dbReference>
<organism evidence="8 9">
    <name type="scientific">Corynebacterium felinum</name>
    <dbReference type="NCBI Taxonomy" id="131318"/>
    <lineage>
        <taxon>Bacteria</taxon>
        <taxon>Bacillati</taxon>
        <taxon>Actinomycetota</taxon>
        <taxon>Actinomycetes</taxon>
        <taxon>Mycobacteriales</taxon>
        <taxon>Corynebacteriaceae</taxon>
        <taxon>Corynebacterium</taxon>
    </lineage>
</organism>
<proteinExistence type="predicted"/>
<name>A0ABU2BBE0_9CORY</name>
<reference evidence="8 9" key="1">
    <citation type="submission" date="2023-07" db="EMBL/GenBank/DDBJ databases">
        <title>Sequencing the genomes of 1000 actinobacteria strains.</title>
        <authorList>
            <person name="Klenk H.-P."/>
        </authorList>
    </citation>
    <scope>NUCLEOTIDE SEQUENCE [LARGE SCALE GENOMIC DNA]</scope>
    <source>
        <strain evidence="8 9">DSM 44508</strain>
    </source>
</reference>
<accession>A0ABU2BBE0</accession>
<dbReference type="InterPro" id="IPR007168">
    <property type="entry name" value="Phageshock_PspC_N"/>
</dbReference>
<evidence type="ECO:0000259" key="7">
    <source>
        <dbReference type="Pfam" id="PF04024"/>
    </source>
</evidence>
<sequence length="67" mass="7671">MENNTTPMIRRELRRSSTQQWFGGVLSGVAETYGWNVTLLRVLFICSIFLPGPQVIAYLAAWLIMPR</sequence>
<keyword evidence="5 6" id="KW-0472">Membrane</keyword>
<dbReference type="RefSeq" id="WP_277105535.1">
    <property type="nucleotide sequence ID" value="NZ_BAAAJS010000078.1"/>
</dbReference>
<evidence type="ECO:0000256" key="3">
    <source>
        <dbReference type="ARBA" id="ARBA00022692"/>
    </source>
</evidence>
<evidence type="ECO:0000256" key="1">
    <source>
        <dbReference type="ARBA" id="ARBA00004162"/>
    </source>
</evidence>
<keyword evidence="2" id="KW-1003">Cell membrane</keyword>
<evidence type="ECO:0000313" key="9">
    <source>
        <dbReference type="Proteomes" id="UP001183619"/>
    </source>
</evidence>
<feature type="transmembrane region" description="Helical" evidence="6">
    <location>
        <begin position="42"/>
        <end position="65"/>
    </location>
</feature>
<protein>
    <submittedName>
        <fullName evidence="8">Phage shock protein PspC (Stress-responsive transcriptional regulator)</fullName>
    </submittedName>
</protein>
<keyword evidence="9" id="KW-1185">Reference proteome</keyword>
<dbReference type="Pfam" id="PF04024">
    <property type="entry name" value="PspC"/>
    <property type="match status" value="1"/>
</dbReference>
<keyword evidence="3 6" id="KW-0812">Transmembrane</keyword>
<dbReference type="EMBL" id="JAVDYF010000001">
    <property type="protein sequence ID" value="MDR7355304.1"/>
    <property type="molecule type" value="Genomic_DNA"/>
</dbReference>
<dbReference type="PANTHER" id="PTHR33885:SF3">
    <property type="entry name" value="PHAGE SHOCK PROTEIN C"/>
    <property type="match status" value="1"/>
</dbReference>
<evidence type="ECO:0000256" key="4">
    <source>
        <dbReference type="ARBA" id="ARBA00022989"/>
    </source>
</evidence>
<evidence type="ECO:0000256" key="6">
    <source>
        <dbReference type="SAM" id="Phobius"/>
    </source>
</evidence>
<dbReference type="PANTHER" id="PTHR33885">
    <property type="entry name" value="PHAGE SHOCK PROTEIN C"/>
    <property type="match status" value="1"/>
</dbReference>
<feature type="domain" description="Phage shock protein PspC N-terminal" evidence="7">
    <location>
        <begin position="11"/>
        <end position="66"/>
    </location>
</feature>